<organism evidence="1 2">
    <name type="scientific">Lepraria finkii</name>
    <dbReference type="NCBI Taxonomy" id="1340010"/>
    <lineage>
        <taxon>Eukaryota</taxon>
        <taxon>Fungi</taxon>
        <taxon>Dikarya</taxon>
        <taxon>Ascomycota</taxon>
        <taxon>Pezizomycotina</taxon>
        <taxon>Lecanoromycetes</taxon>
        <taxon>OSLEUM clade</taxon>
        <taxon>Lecanoromycetidae</taxon>
        <taxon>Lecanorales</taxon>
        <taxon>Lecanorineae</taxon>
        <taxon>Stereocaulaceae</taxon>
        <taxon>Lepraria</taxon>
    </lineage>
</organism>
<dbReference type="Proteomes" id="UP001590951">
    <property type="component" value="Unassembled WGS sequence"/>
</dbReference>
<sequence>MTLAGTCITPLRPTAPTIVTPRIAKGGAQPWDTYTYLSQLSPDWGIDGSIIDFPTHVHYFIWSWLLTPGQPETILNHQAICIASLLAPGTIGPGASFLSNQCLGIARATR</sequence>
<name>A0ABR4BAF4_9LECA</name>
<protein>
    <submittedName>
        <fullName evidence="1">Uncharacterized protein</fullName>
    </submittedName>
</protein>
<accession>A0ABR4BAF4</accession>
<reference evidence="1 2" key="1">
    <citation type="submission" date="2024-09" db="EMBL/GenBank/DDBJ databases">
        <title>Rethinking Asexuality: The Enigmatic Case of Functional Sexual Genes in Lepraria (Stereocaulaceae).</title>
        <authorList>
            <person name="Doellman M."/>
            <person name="Sun Y."/>
            <person name="Barcenas-Pena A."/>
            <person name="Lumbsch H.T."/>
            <person name="Grewe F."/>
        </authorList>
    </citation>
    <scope>NUCLEOTIDE SEQUENCE [LARGE SCALE GENOMIC DNA]</scope>
    <source>
        <strain evidence="1 2">Grewe 0041</strain>
    </source>
</reference>
<evidence type="ECO:0000313" key="1">
    <source>
        <dbReference type="EMBL" id="KAL2054730.1"/>
    </source>
</evidence>
<dbReference type="EMBL" id="JBHFEH010000014">
    <property type="protein sequence ID" value="KAL2054730.1"/>
    <property type="molecule type" value="Genomic_DNA"/>
</dbReference>
<gene>
    <name evidence="1" type="ORF">ABVK25_005034</name>
</gene>
<comment type="caution">
    <text evidence="1">The sequence shown here is derived from an EMBL/GenBank/DDBJ whole genome shotgun (WGS) entry which is preliminary data.</text>
</comment>
<proteinExistence type="predicted"/>
<evidence type="ECO:0000313" key="2">
    <source>
        <dbReference type="Proteomes" id="UP001590951"/>
    </source>
</evidence>
<keyword evidence="2" id="KW-1185">Reference proteome</keyword>